<feature type="compositionally biased region" description="Polar residues" evidence="1">
    <location>
        <begin position="1"/>
        <end position="12"/>
    </location>
</feature>
<comment type="caution">
    <text evidence="3">The sequence shown here is derived from an EMBL/GenBank/DDBJ whole genome shotgun (WGS) entry which is preliminary data.</text>
</comment>
<dbReference type="EMBL" id="CAFZ01000391">
    <property type="protein sequence ID" value="CCA75053.1"/>
    <property type="molecule type" value="Genomic_DNA"/>
</dbReference>
<dbReference type="OrthoDB" id="2536440at2759"/>
<dbReference type="Gene3D" id="3.10.580.10">
    <property type="entry name" value="CBS-domain"/>
    <property type="match status" value="1"/>
</dbReference>
<dbReference type="OMA" id="FESETGP"/>
<name>G4TUR0_SERID</name>
<protein>
    <submittedName>
        <fullName evidence="3">Related to TAF10-TFIID and SAGA subunit</fullName>
    </submittedName>
</protein>
<keyword evidence="4" id="KW-1185">Reference proteome</keyword>
<dbReference type="SUPFAM" id="SSF54631">
    <property type="entry name" value="CBS-domain pair"/>
    <property type="match status" value="1"/>
</dbReference>
<dbReference type="PANTHER" id="PTHR42115:SF1">
    <property type="entry name" value="BETA-SYNTHASE (BETA-THIONASE), PUTATIVE (AFU_ORTHOLOGUE AFUA_3G08420)-RELATED"/>
    <property type="match status" value="1"/>
</dbReference>
<proteinExistence type="predicted"/>
<dbReference type="Pfam" id="PF00571">
    <property type="entry name" value="CBS"/>
    <property type="match status" value="2"/>
</dbReference>
<feature type="compositionally biased region" description="Low complexity" evidence="1">
    <location>
        <begin position="13"/>
        <end position="27"/>
    </location>
</feature>
<accession>G4TUR0</accession>
<dbReference type="InParanoid" id="G4TUR0"/>
<evidence type="ECO:0000256" key="1">
    <source>
        <dbReference type="SAM" id="MobiDB-lite"/>
    </source>
</evidence>
<feature type="compositionally biased region" description="Polar residues" evidence="1">
    <location>
        <begin position="32"/>
        <end position="41"/>
    </location>
</feature>
<feature type="region of interest" description="Disordered" evidence="1">
    <location>
        <begin position="1"/>
        <end position="41"/>
    </location>
</feature>
<dbReference type="AlphaFoldDB" id="G4TUR0"/>
<gene>
    <name evidence="3" type="ORF">PIIN_09038</name>
</gene>
<dbReference type="eggNOG" id="ENOG502S7T3">
    <property type="taxonomic scope" value="Eukaryota"/>
</dbReference>
<dbReference type="Proteomes" id="UP000007148">
    <property type="component" value="Unassembled WGS sequence"/>
</dbReference>
<evidence type="ECO:0000259" key="2">
    <source>
        <dbReference type="Pfam" id="PF00571"/>
    </source>
</evidence>
<feature type="domain" description="CBS" evidence="2">
    <location>
        <begin position="135"/>
        <end position="176"/>
    </location>
</feature>
<evidence type="ECO:0000313" key="4">
    <source>
        <dbReference type="Proteomes" id="UP000007148"/>
    </source>
</evidence>
<organism evidence="3 4">
    <name type="scientific">Serendipita indica (strain DSM 11827)</name>
    <name type="common">Root endophyte fungus</name>
    <name type="synonym">Piriformospora indica</name>
    <dbReference type="NCBI Taxonomy" id="1109443"/>
    <lineage>
        <taxon>Eukaryota</taxon>
        <taxon>Fungi</taxon>
        <taxon>Dikarya</taxon>
        <taxon>Basidiomycota</taxon>
        <taxon>Agaricomycotina</taxon>
        <taxon>Agaricomycetes</taxon>
        <taxon>Sebacinales</taxon>
        <taxon>Serendipitaceae</taxon>
        <taxon>Serendipita</taxon>
    </lineage>
</organism>
<evidence type="ECO:0000313" key="3">
    <source>
        <dbReference type="EMBL" id="CCA75053.1"/>
    </source>
</evidence>
<sequence length="186" mass="20323">MSTMTFQSMPIPSTSAAGGSTLSTADGIDNDITPSSSLNTRSGAAKYRGASVEDLQLGPAFALSKNQNVMQAIELAYDRDFSYLPILDRNRRPLGYINVPALKQAWEAGQIDADAPVQNLATKFDRSSKTGRPYSIITPDTPLEELEEFLRTNDFALVTDHGRKFVLGVATKQDLDNFVTRRGNAF</sequence>
<dbReference type="InterPro" id="IPR046342">
    <property type="entry name" value="CBS_dom_sf"/>
</dbReference>
<dbReference type="HOGENOM" id="CLU_105491_0_0_1"/>
<feature type="domain" description="CBS" evidence="2">
    <location>
        <begin position="59"/>
        <end position="98"/>
    </location>
</feature>
<reference evidence="3 4" key="1">
    <citation type="journal article" date="2011" name="PLoS Pathog.">
        <title>Endophytic Life Strategies Decoded by Genome and Transcriptome Analyses of the Mutualistic Root Symbiont Piriformospora indica.</title>
        <authorList>
            <person name="Zuccaro A."/>
            <person name="Lahrmann U."/>
            <person name="Guldener U."/>
            <person name="Langen G."/>
            <person name="Pfiffi S."/>
            <person name="Biedenkopf D."/>
            <person name="Wong P."/>
            <person name="Samans B."/>
            <person name="Grimm C."/>
            <person name="Basiewicz M."/>
            <person name="Murat C."/>
            <person name="Martin F."/>
            <person name="Kogel K.H."/>
        </authorList>
    </citation>
    <scope>NUCLEOTIDE SEQUENCE [LARGE SCALE GENOMIC DNA]</scope>
    <source>
        <strain evidence="3 4">DSM 11827</strain>
    </source>
</reference>
<dbReference type="PANTHER" id="PTHR42115">
    <property type="entry name" value="BETA-SYNTHASE (BETA-THIONASE), PUTATIVE (AFU_ORTHOLOGUE AFUA_3G08420)-RELATED"/>
    <property type="match status" value="1"/>
</dbReference>
<dbReference type="InterPro" id="IPR000644">
    <property type="entry name" value="CBS_dom"/>
</dbReference>